<reference evidence="1" key="1">
    <citation type="submission" date="2019-10" db="EMBL/GenBank/DDBJ databases">
        <authorList>
            <person name="Nor Muhammad N."/>
        </authorList>
    </citation>
    <scope>NUCLEOTIDE SEQUENCE</scope>
</reference>
<sequence>MTDYRALPRRALEGEAKNIRDGQYHYRIWYSITLALAEAVGSNPALYANGGRFPTRAEKLSAFEKIVAQAPWYSWHRHLSWCSGKEQRARRRACQGPGESRRVHSDSTSAMAAAQALAAQTDLQRAMAYAAPRPWWCFYYPQFTMLEIGEWACEASVSVGTMAEAVHQLALHKGFLAEMHFASLVMIQ</sequence>
<gene>
    <name evidence="1" type="primary">I1RI73</name>
</gene>
<protein>
    <submittedName>
        <fullName evidence="1">Uncharacterized protein</fullName>
    </submittedName>
</protein>
<proteinExistence type="predicted"/>
<dbReference type="EMBL" id="LR724962">
    <property type="protein sequence ID" value="VWO95588.1"/>
    <property type="molecule type" value="Genomic_DNA"/>
</dbReference>
<accession>A0A5K1JVL4</accession>
<name>A0A5K1JVL4_9APHY</name>
<dbReference type="AlphaFoldDB" id="A0A5K1JVL4"/>
<evidence type="ECO:0000313" key="1">
    <source>
        <dbReference type="EMBL" id="VWO95588.1"/>
    </source>
</evidence>
<organism evidence="1">
    <name type="scientific">Ganoderma boninense</name>
    <dbReference type="NCBI Taxonomy" id="34458"/>
    <lineage>
        <taxon>Eukaryota</taxon>
        <taxon>Fungi</taxon>
        <taxon>Dikarya</taxon>
        <taxon>Basidiomycota</taxon>
        <taxon>Agaricomycotina</taxon>
        <taxon>Agaricomycetes</taxon>
        <taxon>Polyporales</taxon>
        <taxon>Polyporaceae</taxon>
        <taxon>Ganoderma</taxon>
    </lineage>
</organism>